<name>A0A4U2ZC63_9BACI</name>
<dbReference type="Gene3D" id="3.10.450.730">
    <property type="entry name" value="BLIP domain"/>
    <property type="match status" value="1"/>
</dbReference>
<proteinExistence type="predicted"/>
<sequence>MKKLIYIGAISALLLTACGSEEKTATITPDEFKKLENGMSPDEVKEIVGGEAKVEEENQFNDLLVTLRFEGENGVEKESSAELLFNDGKLDVIMEDGLITKRKELTKEEKERIAENTANLMYKSSTGAVDEYVSTLKQIINNIKGNSIINMKDKELIEANRYSIELTSDIIVFIDVNKEDSIEVIRVAVTSNALATQNKEVEIAFKGLLQSVDKTLSVPQQSAILEELGFKNNGKLVDHTKAYTLNNVTYTYHSSIENDSVILQAKLK</sequence>
<protein>
    <recommendedName>
        <fullName evidence="3">Lipoprotein</fullName>
    </recommendedName>
</protein>
<evidence type="ECO:0000313" key="1">
    <source>
        <dbReference type="EMBL" id="TKI72027.1"/>
    </source>
</evidence>
<dbReference type="EMBL" id="SZPU01000010">
    <property type="protein sequence ID" value="TKI72027.1"/>
    <property type="molecule type" value="Genomic_DNA"/>
</dbReference>
<dbReference type="AlphaFoldDB" id="A0A4U2ZC63"/>
<reference evidence="1 2" key="1">
    <citation type="submission" date="2019-04" db="EMBL/GenBank/DDBJ databases">
        <title>Lysinibacillus genome sequencing.</title>
        <authorList>
            <person name="Dunlap C."/>
        </authorList>
    </citation>
    <scope>NUCLEOTIDE SEQUENCE [LARGE SCALE GENOMIC DNA]</scope>
    <source>
        <strain evidence="1 2">CCTCC AB 2010389</strain>
    </source>
</reference>
<evidence type="ECO:0008006" key="3">
    <source>
        <dbReference type="Google" id="ProtNLM"/>
    </source>
</evidence>
<comment type="caution">
    <text evidence="1">The sequence shown here is derived from an EMBL/GenBank/DDBJ whole genome shotgun (WGS) entry which is preliminary data.</text>
</comment>
<dbReference type="PROSITE" id="PS51257">
    <property type="entry name" value="PROKAR_LIPOPROTEIN"/>
    <property type="match status" value="1"/>
</dbReference>
<dbReference type="RefSeq" id="WP_107893749.1">
    <property type="nucleotide sequence ID" value="NZ_PYWM01000001.1"/>
</dbReference>
<accession>A0A4U2ZC63</accession>
<gene>
    <name evidence="1" type="ORF">FC756_03190</name>
</gene>
<evidence type="ECO:0000313" key="2">
    <source>
        <dbReference type="Proteomes" id="UP000308744"/>
    </source>
</evidence>
<organism evidence="1 2">
    <name type="scientific">Lysinibacillus mangiferihumi</name>
    <dbReference type="NCBI Taxonomy" id="1130819"/>
    <lineage>
        <taxon>Bacteria</taxon>
        <taxon>Bacillati</taxon>
        <taxon>Bacillota</taxon>
        <taxon>Bacilli</taxon>
        <taxon>Bacillales</taxon>
        <taxon>Bacillaceae</taxon>
        <taxon>Lysinibacillus</taxon>
    </lineage>
</organism>
<dbReference type="Proteomes" id="UP000308744">
    <property type="component" value="Unassembled WGS sequence"/>
</dbReference>
<keyword evidence="2" id="KW-1185">Reference proteome</keyword>